<keyword evidence="3" id="KW-0472">Membrane</keyword>
<evidence type="ECO:0000256" key="2">
    <source>
        <dbReference type="SAM" id="MobiDB-lite"/>
    </source>
</evidence>
<evidence type="ECO:0000313" key="5">
    <source>
        <dbReference type="EMBL" id="CAL1577737.1"/>
    </source>
</evidence>
<feature type="compositionally biased region" description="Basic and acidic residues" evidence="2">
    <location>
        <begin position="333"/>
        <end position="344"/>
    </location>
</feature>
<dbReference type="GO" id="GO:0005737">
    <property type="term" value="C:cytoplasm"/>
    <property type="evidence" value="ECO:0007669"/>
    <property type="project" value="TreeGrafter"/>
</dbReference>
<protein>
    <recommendedName>
        <fullName evidence="4">Spermatogenesis-associated protein 2 PUB-like domain-containing protein</fullName>
    </recommendedName>
</protein>
<feature type="region of interest" description="Disordered" evidence="2">
    <location>
        <begin position="205"/>
        <end position="236"/>
    </location>
</feature>
<feature type="compositionally biased region" description="Polar residues" evidence="2">
    <location>
        <begin position="305"/>
        <end position="314"/>
    </location>
</feature>
<feature type="compositionally biased region" description="Basic and acidic residues" evidence="2">
    <location>
        <begin position="205"/>
        <end position="221"/>
    </location>
</feature>
<dbReference type="PANTHER" id="PTHR15326:SF9">
    <property type="entry name" value="SPERMATOGENESIS-ASSOCIATED PROTEIN 2"/>
    <property type="match status" value="1"/>
</dbReference>
<dbReference type="EMBL" id="OZ035835">
    <property type="protein sequence ID" value="CAL1577737.1"/>
    <property type="molecule type" value="Genomic_DNA"/>
</dbReference>
<dbReference type="InterPro" id="IPR036339">
    <property type="entry name" value="PUB-like_dom_sf"/>
</dbReference>
<organism evidence="5 6">
    <name type="scientific">Knipowitschia caucasica</name>
    <name type="common">Caucasian dwarf goby</name>
    <name type="synonym">Pomatoschistus caucasicus</name>
    <dbReference type="NCBI Taxonomy" id="637954"/>
    <lineage>
        <taxon>Eukaryota</taxon>
        <taxon>Metazoa</taxon>
        <taxon>Chordata</taxon>
        <taxon>Craniata</taxon>
        <taxon>Vertebrata</taxon>
        <taxon>Euteleostomi</taxon>
        <taxon>Actinopterygii</taxon>
        <taxon>Neopterygii</taxon>
        <taxon>Teleostei</taxon>
        <taxon>Neoteleostei</taxon>
        <taxon>Acanthomorphata</taxon>
        <taxon>Gobiaria</taxon>
        <taxon>Gobiiformes</taxon>
        <taxon>Gobioidei</taxon>
        <taxon>Gobiidae</taxon>
        <taxon>Gobiinae</taxon>
        <taxon>Knipowitschia</taxon>
    </lineage>
</organism>
<keyword evidence="3" id="KW-0812">Transmembrane</keyword>
<gene>
    <name evidence="5" type="ORF">KC01_LOCUS9041</name>
</gene>
<feature type="domain" description="Spermatogenesis-associated protein 2 PUB-like" evidence="4">
    <location>
        <begin position="35"/>
        <end position="176"/>
    </location>
</feature>
<feature type="transmembrane region" description="Helical" evidence="3">
    <location>
        <begin position="107"/>
        <end position="132"/>
    </location>
</feature>
<dbReference type="Pfam" id="PF21388">
    <property type="entry name" value="SPATA2_PUB-like"/>
    <property type="match status" value="1"/>
</dbReference>
<dbReference type="InterPro" id="IPR048839">
    <property type="entry name" value="SPATA2_PUB-like"/>
</dbReference>
<evidence type="ECO:0000256" key="3">
    <source>
        <dbReference type="SAM" id="Phobius"/>
    </source>
</evidence>
<comment type="similarity">
    <text evidence="1">Belongs to the SPATA2 family.</text>
</comment>
<proteinExistence type="inferred from homology"/>
<sequence length="358" mass="40164">MQRGSDPEDPRGLFEDYLSSHVTVCPEPGPCQDEDLLRRGAEALLEHPVTSASLIQLCYHVLETLSTDHTDLRRLVRATELLETLCLNLYFYPWRKDIRKLKSFTGAFVYCLLPALGCTTLQSLLASIGYMPEKPGPSPSDYRLFKDASLESAVQVAFELLLTRALCLHLLQQHSKASLQECVDNLKLNLPAELSRRSECMAVSAEREENQTDADPGREVCPEGASGLTDDQPNDRLHLTYTDLVFRGRPLQEDDTSLSPQTDMFPLRRRAQRAREQRPPSYRPRPSQDLREDDGLSGPLGLSLHITSRPQTGIQWLRPDQSGLSEENAVCEMPKRGSTQDHMQDQTTSVDSSGEDSL</sequence>
<keyword evidence="6" id="KW-1185">Reference proteome</keyword>
<name>A0AAV2JQ19_KNICA</name>
<accession>A0AAV2JQ19</accession>
<feature type="region of interest" description="Disordered" evidence="2">
    <location>
        <begin position="251"/>
        <end position="358"/>
    </location>
</feature>
<evidence type="ECO:0000256" key="1">
    <source>
        <dbReference type="ARBA" id="ARBA00038142"/>
    </source>
</evidence>
<reference evidence="5 6" key="1">
    <citation type="submission" date="2024-04" db="EMBL/GenBank/DDBJ databases">
        <authorList>
            <person name="Waldvogel A.-M."/>
            <person name="Schoenle A."/>
        </authorList>
    </citation>
    <scope>NUCLEOTIDE SEQUENCE [LARGE SCALE GENOMIC DNA]</scope>
</reference>
<evidence type="ECO:0000259" key="4">
    <source>
        <dbReference type="Pfam" id="PF21388"/>
    </source>
</evidence>
<dbReference type="PANTHER" id="PTHR15326">
    <property type="entry name" value="SPERMATOGENESIS-ASSOCIATED PROTEIN 2/TAMOZHENNIC"/>
    <property type="match status" value="1"/>
</dbReference>
<dbReference type="Gene3D" id="1.20.58.2190">
    <property type="match status" value="1"/>
</dbReference>
<evidence type="ECO:0000313" key="6">
    <source>
        <dbReference type="Proteomes" id="UP001497482"/>
    </source>
</evidence>
<keyword evidence="3" id="KW-1133">Transmembrane helix</keyword>
<dbReference type="AlphaFoldDB" id="A0AAV2JQ19"/>
<dbReference type="SUPFAM" id="SSF143503">
    <property type="entry name" value="PUG domain-like"/>
    <property type="match status" value="1"/>
</dbReference>
<dbReference type="Proteomes" id="UP001497482">
    <property type="component" value="Chromosome 13"/>
</dbReference>